<feature type="transmembrane region" description="Helical" evidence="6">
    <location>
        <begin position="143"/>
        <end position="163"/>
    </location>
</feature>
<evidence type="ECO:0000313" key="7">
    <source>
        <dbReference type="EMBL" id="SLM11664.1"/>
    </source>
</evidence>
<protein>
    <submittedName>
        <fullName evidence="7">ABC-type transporter, integral membrane subunit</fullName>
    </submittedName>
</protein>
<reference evidence="7" key="1">
    <citation type="submission" date="2017-02" db="EMBL/GenBank/DDBJ databases">
        <authorList>
            <person name="Regsiter A."/>
            <person name="William W."/>
        </authorList>
    </citation>
    <scope>NUCLEOTIDE SEQUENCE</scope>
    <source>
        <strain evidence="7">Bib</strain>
    </source>
</reference>
<evidence type="ECO:0000256" key="1">
    <source>
        <dbReference type="ARBA" id="ARBA00004651"/>
    </source>
</evidence>
<accession>A0A3P3XHA2</accession>
<evidence type="ECO:0000256" key="6">
    <source>
        <dbReference type="SAM" id="Phobius"/>
    </source>
</evidence>
<gene>
    <name evidence="7" type="ORF">SPIROBIBN47_210024</name>
</gene>
<keyword evidence="2" id="KW-1003">Cell membrane</keyword>
<feature type="transmembrane region" description="Helical" evidence="6">
    <location>
        <begin position="221"/>
        <end position="240"/>
    </location>
</feature>
<feature type="transmembrane region" description="Helical" evidence="6">
    <location>
        <begin position="252"/>
        <end position="274"/>
    </location>
</feature>
<keyword evidence="5 6" id="KW-0472">Membrane</keyword>
<feature type="transmembrane region" description="Helical" evidence="6">
    <location>
        <begin position="94"/>
        <end position="113"/>
    </location>
</feature>
<proteinExistence type="predicted"/>
<evidence type="ECO:0000256" key="4">
    <source>
        <dbReference type="ARBA" id="ARBA00022989"/>
    </source>
</evidence>
<name>A0A3P3XHA2_9SPIR</name>
<comment type="subcellular location">
    <subcellularLocation>
        <location evidence="1">Cell membrane</location>
        <topology evidence="1">Multi-pass membrane protein</topology>
    </subcellularLocation>
</comment>
<dbReference type="CDD" id="cd06574">
    <property type="entry name" value="TM_PBP1_branched-chain-AA_like"/>
    <property type="match status" value="1"/>
</dbReference>
<feature type="transmembrane region" description="Helical" evidence="6">
    <location>
        <begin position="5"/>
        <end position="26"/>
    </location>
</feature>
<dbReference type="Pfam" id="PF02653">
    <property type="entry name" value="BPD_transp_2"/>
    <property type="match status" value="1"/>
</dbReference>
<dbReference type="PANTHER" id="PTHR32196">
    <property type="entry name" value="ABC TRANSPORTER PERMEASE PROTEIN YPHD-RELATED-RELATED"/>
    <property type="match status" value="1"/>
</dbReference>
<evidence type="ECO:0000256" key="2">
    <source>
        <dbReference type="ARBA" id="ARBA00022475"/>
    </source>
</evidence>
<dbReference type="InterPro" id="IPR001851">
    <property type="entry name" value="ABC_transp_permease"/>
</dbReference>
<organism evidence="7">
    <name type="scientific">uncultured spirochete</name>
    <dbReference type="NCBI Taxonomy" id="156406"/>
    <lineage>
        <taxon>Bacteria</taxon>
        <taxon>Pseudomonadati</taxon>
        <taxon>Spirochaetota</taxon>
        <taxon>Spirochaetia</taxon>
        <taxon>Spirochaetales</taxon>
        <taxon>environmental samples</taxon>
    </lineage>
</organism>
<keyword evidence="3 6" id="KW-0812">Transmembrane</keyword>
<feature type="transmembrane region" description="Helical" evidence="6">
    <location>
        <begin position="62"/>
        <end position="82"/>
    </location>
</feature>
<keyword evidence="4 6" id="KW-1133">Transmembrane helix</keyword>
<dbReference type="AlphaFoldDB" id="A0A3P3XHA2"/>
<evidence type="ECO:0000256" key="5">
    <source>
        <dbReference type="ARBA" id="ARBA00023136"/>
    </source>
</evidence>
<sequence>MIEGILVEGLIYSILALGVFVSFRVLDFPDLTVEGSFPAGAAAGAVVAQAASASPLPLVHALAVPAGLLAGFIAGGLAGFVTAGVHHRLKVPPLLAGIVTMTGFYSINLRILGGKPNLPLITNNPMLAQARSFLSSLLSPEGALLASCVLVCLVLFGLLDLFFHTEIGIAMGALGDNENAVIQAGIQPNRLRTWGIMLANALPGLSGAMAAAYQGFADVNLGQGVVAAGLATVMLGELVVHSQFIDVQLARVFLGSIIFRALMYAARSWGYVAGITPNDLRLLTALLIIASVAISRYGRKKR</sequence>
<dbReference type="PANTHER" id="PTHR32196:SF69">
    <property type="entry name" value="BRANCHED-CHAIN AMINO ACID TRANSPORT SYSTEM, PERMEASE PROTEIN"/>
    <property type="match status" value="1"/>
</dbReference>
<evidence type="ECO:0000256" key="3">
    <source>
        <dbReference type="ARBA" id="ARBA00022692"/>
    </source>
</evidence>
<dbReference type="GO" id="GO:0005886">
    <property type="term" value="C:plasma membrane"/>
    <property type="evidence" value="ECO:0007669"/>
    <property type="project" value="UniProtKB-SubCell"/>
</dbReference>
<feature type="transmembrane region" description="Helical" evidence="6">
    <location>
        <begin position="280"/>
        <end position="298"/>
    </location>
</feature>
<dbReference type="GO" id="GO:0022857">
    <property type="term" value="F:transmembrane transporter activity"/>
    <property type="evidence" value="ECO:0007669"/>
    <property type="project" value="InterPro"/>
</dbReference>
<feature type="transmembrane region" description="Helical" evidence="6">
    <location>
        <begin position="194"/>
        <end position="215"/>
    </location>
</feature>
<dbReference type="EMBL" id="FWDM01000014">
    <property type="protein sequence ID" value="SLM11664.1"/>
    <property type="molecule type" value="Genomic_DNA"/>
</dbReference>